<organism evidence="1 3">
    <name type="scientific">Haladaptatus paucihalophilus DX253</name>
    <dbReference type="NCBI Taxonomy" id="797209"/>
    <lineage>
        <taxon>Archaea</taxon>
        <taxon>Methanobacteriati</taxon>
        <taxon>Methanobacteriota</taxon>
        <taxon>Stenosarchaea group</taxon>
        <taxon>Halobacteria</taxon>
        <taxon>Halobacteriales</taxon>
        <taxon>Haladaptataceae</taxon>
        <taxon>Haladaptatus</taxon>
    </lineage>
</organism>
<dbReference type="Proteomes" id="UP000184203">
    <property type="component" value="Unassembled WGS sequence"/>
</dbReference>
<name>E7QWG3_HALPU</name>
<dbReference type="EMBL" id="AEMG01000018">
    <property type="protein sequence ID" value="EFW91059.1"/>
    <property type="molecule type" value="Genomic_DNA"/>
</dbReference>
<proteinExistence type="predicted"/>
<evidence type="ECO:0000313" key="1">
    <source>
        <dbReference type="EMBL" id="EFW91059.1"/>
    </source>
</evidence>
<evidence type="ECO:0000313" key="2">
    <source>
        <dbReference type="EMBL" id="SHL38461.1"/>
    </source>
</evidence>
<dbReference type="AlphaFoldDB" id="E7QWG3"/>
<sequence>MFNVGSAVLKIKHDILLRFWLFKYSIENHIRVAQEGAFPIAPFTLATISMPIFSDVTKGPYLQQFQHSLVTERISSFTLTDVFVHTVDLACVECLFQGRFLEIGERE</sequence>
<protein>
    <submittedName>
        <fullName evidence="1">Uncharacterized protein</fullName>
    </submittedName>
</protein>
<dbReference type="Proteomes" id="UP000003751">
    <property type="component" value="Unassembled WGS sequence"/>
</dbReference>
<evidence type="ECO:0000313" key="4">
    <source>
        <dbReference type="Proteomes" id="UP000184203"/>
    </source>
</evidence>
<keyword evidence="4" id="KW-1185">Reference proteome</keyword>
<reference evidence="2" key="3">
    <citation type="submission" date="2016-11" db="EMBL/GenBank/DDBJ databases">
        <authorList>
            <person name="Jaros S."/>
            <person name="Januszkiewicz K."/>
            <person name="Wedrychowicz H."/>
        </authorList>
    </citation>
    <scope>NUCLEOTIDE SEQUENCE [LARGE SCALE GENOMIC DNA]</scope>
    <source>
        <strain evidence="2">DX253</strain>
    </source>
</reference>
<dbReference type="EMBL" id="FRAN01000006">
    <property type="protein sequence ID" value="SHL38461.1"/>
    <property type="molecule type" value="Genomic_DNA"/>
</dbReference>
<accession>E7QWG3</accession>
<reference evidence="4" key="2">
    <citation type="submission" date="2016-11" db="EMBL/GenBank/DDBJ databases">
        <authorList>
            <person name="Varghese N."/>
            <person name="Submissions S."/>
        </authorList>
    </citation>
    <scope>NUCLEOTIDE SEQUENCE [LARGE SCALE GENOMIC DNA]</scope>
    <source>
        <strain evidence="4">DX253</strain>
    </source>
</reference>
<gene>
    <name evidence="2" type="ORF">SAMN05444342_3731</name>
    <name evidence="1" type="ORF">ZOD2009_15756</name>
</gene>
<reference evidence="1 3" key="1">
    <citation type="journal article" date="2014" name="ISME J.">
        <title>Trehalose/2-sulfotrehalose biosynthesis and glycine-betaine uptake are widely spread mechanisms for osmoadaptation in the Halobacteriales.</title>
        <authorList>
            <person name="Youssef N.H."/>
            <person name="Savage-Ashlock K.N."/>
            <person name="McCully A.L."/>
            <person name="Luedtke B."/>
            <person name="Shaw E.I."/>
            <person name="Hoff W.D."/>
            <person name="Elshahed M.S."/>
        </authorList>
    </citation>
    <scope>NUCLEOTIDE SEQUENCE [LARGE SCALE GENOMIC DNA]</scope>
    <source>
        <strain evidence="1 3">DX253</strain>
    </source>
</reference>
<evidence type="ECO:0000313" key="3">
    <source>
        <dbReference type="Proteomes" id="UP000003751"/>
    </source>
</evidence>